<dbReference type="OrthoDB" id="5170249at2"/>
<evidence type="ECO:0000256" key="1">
    <source>
        <dbReference type="SAM" id="SignalP"/>
    </source>
</evidence>
<sequence length="356" mass="36250">MPRSRRAVAAATLFAVLGTGSWSAFGTPLITGQPPGTAAWLADGAGPPDPAGAAPAEVAAYFAALGPAAAGRLAERHPRVAGNLDGAPPELRYAANARAWMAHFGEPPEPGRQLLAFDPRGRGTFAEVYGDLAAAERIAVIVPGTGNDLERHATPDAMARGLLRRMAQDDPSAAPAVIAWVGYTTPGEIGADAAAGRLAEAGAPRLARFLAGLAAVTDAAPPAVFCHSYGAVVCGLAAARLAPEDAGDLVFFAAPGTRASSAEALGTTARVWAARAPEDWVGRVPDMQVLGLGHGPDPTGPAYGARVVTARTVDGHAGYLEPGTDALRNFSAIALGDHTAVTCSPGSQECHDARRR</sequence>
<feature type="domain" description="DUF1023" evidence="2">
    <location>
        <begin position="118"/>
        <end position="288"/>
    </location>
</feature>
<dbReference type="SUPFAM" id="SSF53474">
    <property type="entry name" value="alpha/beta-Hydrolases"/>
    <property type="match status" value="1"/>
</dbReference>
<dbReference type="InterPro" id="IPR010427">
    <property type="entry name" value="DUF1023"/>
</dbReference>
<dbReference type="STRING" id="910347.SAMN05421773_1057"/>
<protein>
    <submittedName>
        <fullName evidence="3">Alpha/beta hydrolase</fullName>
    </submittedName>
</protein>
<dbReference type="Pfam" id="PF06259">
    <property type="entry name" value="Abhydrolase_8"/>
    <property type="match status" value="1"/>
</dbReference>
<feature type="signal peptide" evidence="1">
    <location>
        <begin position="1"/>
        <end position="24"/>
    </location>
</feature>
<keyword evidence="3" id="KW-0378">Hydrolase</keyword>
<dbReference type="Proteomes" id="UP000199207">
    <property type="component" value="Unassembled WGS sequence"/>
</dbReference>
<evidence type="ECO:0000259" key="2">
    <source>
        <dbReference type="Pfam" id="PF06259"/>
    </source>
</evidence>
<evidence type="ECO:0000313" key="4">
    <source>
        <dbReference type="Proteomes" id="UP000199207"/>
    </source>
</evidence>
<name>A0A1I1L1T9_9ACTN</name>
<dbReference type="GO" id="GO:0016787">
    <property type="term" value="F:hydrolase activity"/>
    <property type="evidence" value="ECO:0007669"/>
    <property type="project" value="UniProtKB-KW"/>
</dbReference>
<dbReference type="AlphaFoldDB" id="A0A1I1L1T9"/>
<gene>
    <name evidence="3" type="ORF">SAMN05421773_1057</name>
</gene>
<accession>A0A1I1L1T9</accession>
<keyword evidence="1" id="KW-0732">Signal</keyword>
<dbReference type="Gene3D" id="3.40.50.1820">
    <property type="entry name" value="alpha/beta hydrolase"/>
    <property type="match status" value="1"/>
</dbReference>
<dbReference type="RefSeq" id="WP_093838610.1">
    <property type="nucleotide sequence ID" value="NZ_FOLM01000005.1"/>
</dbReference>
<feature type="chain" id="PRO_5011663933" evidence="1">
    <location>
        <begin position="25"/>
        <end position="356"/>
    </location>
</feature>
<evidence type="ECO:0000313" key="3">
    <source>
        <dbReference type="EMBL" id="SFC67004.1"/>
    </source>
</evidence>
<dbReference type="EMBL" id="FOLM01000005">
    <property type="protein sequence ID" value="SFC67004.1"/>
    <property type="molecule type" value="Genomic_DNA"/>
</dbReference>
<dbReference type="InterPro" id="IPR029058">
    <property type="entry name" value="AB_hydrolase_fold"/>
</dbReference>
<keyword evidence="4" id="KW-1185">Reference proteome</keyword>
<organism evidence="3 4">
    <name type="scientific">Streptomyces aidingensis</name>
    <dbReference type="NCBI Taxonomy" id="910347"/>
    <lineage>
        <taxon>Bacteria</taxon>
        <taxon>Bacillati</taxon>
        <taxon>Actinomycetota</taxon>
        <taxon>Actinomycetes</taxon>
        <taxon>Kitasatosporales</taxon>
        <taxon>Streptomycetaceae</taxon>
        <taxon>Streptomyces</taxon>
    </lineage>
</organism>
<proteinExistence type="predicted"/>
<reference evidence="3 4" key="1">
    <citation type="submission" date="2016-10" db="EMBL/GenBank/DDBJ databases">
        <authorList>
            <person name="de Groot N.N."/>
        </authorList>
    </citation>
    <scope>NUCLEOTIDE SEQUENCE [LARGE SCALE GENOMIC DNA]</scope>
    <source>
        <strain evidence="3 4">CGMCC 4.5739</strain>
    </source>
</reference>